<evidence type="ECO:0000256" key="3">
    <source>
        <dbReference type="ARBA" id="ARBA00022989"/>
    </source>
</evidence>
<dbReference type="GO" id="GO:0016020">
    <property type="term" value="C:membrane"/>
    <property type="evidence" value="ECO:0007669"/>
    <property type="project" value="UniProtKB-SubCell"/>
</dbReference>
<comment type="caution">
    <text evidence="7">The sequence shown here is derived from an EMBL/GenBank/DDBJ whole genome shotgun (WGS) entry which is preliminary data.</text>
</comment>
<dbReference type="Pfam" id="PF07681">
    <property type="entry name" value="DoxX"/>
    <property type="match status" value="1"/>
</dbReference>
<dbReference type="RefSeq" id="WP_109649592.1">
    <property type="nucleotide sequence ID" value="NZ_JACWLN010000001.1"/>
</dbReference>
<dbReference type="Proteomes" id="UP000245667">
    <property type="component" value="Unassembled WGS sequence"/>
</dbReference>
<sequence>MNPKVFLVLRILLGLFVLVFGLNKFFNFIPMDNSAMSEAAMGYMGGLASTKTVYLVGVVEILAGLSFLFNKYGALMALILMSVSINAVLFHATLEPSTIMGSLILIVLNITMLIGYKNKYRDLLNG</sequence>
<evidence type="ECO:0000313" key="8">
    <source>
        <dbReference type="Proteomes" id="UP000245667"/>
    </source>
</evidence>
<evidence type="ECO:0000256" key="2">
    <source>
        <dbReference type="ARBA" id="ARBA00022692"/>
    </source>
</evidence>
<keyword evidence="9" id="KW-1185">Reference proteome</keyword>
<accession>A0A316E3N7</accession>
<evidence type="ECO:0000313" key="9">
    <source>
        <dbReference type="Proteomes" id="UP000651837"/>
    </source>
</evidence>
<name>A0A316E3N7_9FLAO</name>
<dbReference type="AlphaFoldDB" id="A0A316E3N7"/>
<reference evidence="6 9" key="2">
    <citation type="submission" date="2020-07" db="EMBL/GenBank/DDBJ databases">
        <title>The draft genome sequence of Maribacter polysiphoniae KCTC 22021.</title>
        <authorList>
            <person name="Mu L."/>
        </authorList>
    </citation>
    <scope>NUCLEOTIDE SEQUENCE [LARGE SCALE GENOMIC DNA]</scope>
    <source>
        <strain evidence="6 9">KCTC 22021</strain>
    </source>
</reference>
<keyword evidence="2 5" id="KW-0812">Transmembrane</keyword>
<feature type="transmembrane region" description="Helical" evidence="5">
    <location>
        <begin position="72"/>
        <end position="92"/>
    </location>
</feature>
<keyword evidence="3 5" id="KW-1133">Transmembrane helix</keyword>
<dbReference type="Proteomes" id="UP000651837">
    <property type="component" value="Unassembled WGS sequence"/>
</dbReference>
<comment type="subcellular location">
    <subcellularLocation>
        <location evidence="1">Membrane</location>
        <topology evidence="1">Multi-pass membrane protein</topology>
    </subcellularLocation>
</comment>
<reference evidence="7 8" key="1">
    <citation type="submission" date="2018-05" db="EMBL/GenBank/DDBJ databases">
        <title>Genomic Encyclopedia of Archaeal and Bacterial Type Strains, Phase II (KMG-II): from individual species to whole genera.</title>
        <authorList>
            <person name="Goeker M."/>
        </authorList>
    </citation>
    <scope>NUCLEOTIDE SEQUENCE [LARGE SCALE GENOMIC DNA]</scope>
    <source>
        <strain evidence="7 8">DSM 23514</strain>
    </source>
</reference>
<organism evidence="7 8">
    <name type="scientific">Maribacter polysiphoniae</name>
    <dbReference type="NCBI Taxonomy" id="429344"/>
    <lineage>
        <taxon>Bacteria</taxon>
        <taxon>Pseudomonadati</taxon>
        <taxon>Bacteroidota</taxon>
        <taxon>Flavobacteriia</taxon>
        <taxon>Flavobacteriales</taxon>
        <taxon>Flavobacteriaceae</taxon>
        <taxon>Maribacter</taxon>
    </lineage>
</organism>
<proteinExistence type="predicted"/>
<dbReference type="EMBL" id="JACWLN010000001">
    <property type="protein sequence ID" value="MBD1259519.1"/>
    <property type="molecule type" value="Genomic_DNA"/>
</dbReference>
<keyword evidence="4 5" id="KW-0472">Membrane</keyword>
<evidence type="ECO:0000256" key="4">
    <source>
        <dbReference type="ARBA" id="ARBA00023136"/>
    </source>
</evidence>
<evidence type="ECO:0000256" key="5">
    <source>
        <dbReference type="SAM" id="Phobius"/>
    </source>
</evidence>
<evidence type="ECO:0000256" key="1">
    <source>
        <dbReference type="ARBA" id="ARBA00004141"/>
    </source>
</evidence>
<dbReference type="EMBL" id="QGGQ01000002">
    <property type="protein sequence ID" value="PWK25084.1"/>
    <property type="molecule type" value="Genomic_DNA"/>
</dbReference>
<protein>
    <submittedName>
        <fullName evidence="6">DoxX family membrane protein</fullName>
    </submittedName>
    <submittedName>
        <fullName evidence="7">DoxX-like protein</fullName>
    </submittedName>
</protein>
<dbReference type="InterPro" id="IPR032808">
    <property type="entry name" value="DoxX"/>
</dbReference>
<feature type="transmembrane region" description="Helical" evidence="5">
    <location>
        <begin position="45"/>
        <end position="65"/>
    </location>
</feature>
<evidence type="ECO:0000313" key="6">
    <source>
        <dbReference type="EMBL" id="MBD1259519.1"/>
    </source>
</evidence>
<dbReference type="OrthoDB" id="8161897at2"/>
<feature type="transmembrane region" description="Helical" evidence="5">
    <location>
        <begin position="98"/>
        <end position="116"/>
    </location>
</feature>
<gene>
    <name evidence="6" type="ORF">HZY62_02880</name>
    <name evidence="7" type="ORF">LX92_01453</name>
</gene>
<evidence type="ECO:0000313" key="7">
    <source>
        <dbReference type="EMBL" id="PWK25084.1"/>
    </source>
</evidence>